<dbReference type="GO" id="GO:0003700">
    <property type="term" value="F:DNA-binding transcription factor activity"/>
    <property type="evidence" value="ECO:0007669"/>
    <property type="project" value="InterPro"/>
</dbReference>
<evidence type="ECO:0000256" key="3">
    <source>
        <dbReference type="ARBA" id="ARBA00023163"/>
    </source>
</evidence>
<dbReference type="AlphaFoldDB" id="A0A2N5ENI3"/>
<dbReference type="PROSITE" id="PS50995">
    <property type="entry name" value="HTH_MARR_2"/>
    <property type="match status" value="1"/>
</dbReference>
<protein>
    <submittedName>
        <fullName evidence="5">Transcriptional regulator</fullName>
    </submittedName>
</protein>
<dbReference type="SMART" id="SM00347">
    <property type="entry name" value="HTH_MARR"/>
    <property type="match status" value="1"/>
</dbReference>
<keyword evidence="1" id="KW-0805">Transcription regulation</keyword>
<dbReference type="Proteomes" id="UP000234626">
    <property type="component" value="Unassembled WGS sequence"/>
</dbReference>
<dbReference type="SUPFAM" id="SSF46785">
    <property type="entry name" value="Winged helix' DNA-binding domain"/>
    <property type="match status" value="1"/>
</dbReference>
<gene>
    <name evidence="5" type="ORF">CYR34_10030</name>
</gene>
<keyword evidence="3" id="KW-0804">Transcription</keyword>
<sequence>MKNHLGNIPFHLMRQLFQEHTALWQKSLPELTKQQYSVLCAVAEKPAIEQMELMGDALMTKATLAELLVRMEKKGLVNRAPGETDRRRRLITLTPKGAAVLEQARPVADAVDAAFLTRLNTSQQQELVTLLQTLLAEKR</sequence>
<dbReference type="PANTHER" id="PTHR42756:SF1">
    <property type="entry name" value="TRANSCRIPTIONAL REPRESSOR OF EMRAB OPERON"/>
    <property type="match status" value="1"/>
</dbReference>
<name>A0A2N5ENI3_9GAMM</name>
<reference evidence="5 6" key="1">
    <citation type="submission" date="2017-12" db="EMBL/GenBank/DDBJ databases">
        <title>Characterization of six clinical isolates of Enterochimera gen. nov., a novel genus of the Yersiniaciae family and the three species Enterochimera arupensis sp. nov., Enterochimera coloradensis sp. nov, and Enterochimera californica sp. nov.</title>
        <authorList>
            <person name="Rossi A."/>
            <person name="Fisher M."/>
        </authorList>
    </citation>
    <scope>NUCLEOTIDE SEQUENCE [LARGE SCALE GENOMIC DNA]</scope>
    <source>
        <strain evidence="5 6">2016Iso1</strain>
    </source>
</reference>
<dbReference type="OrthoDB" id="8635520at2"/>
<organism evidence="5 6">
    <name type="scientific">Chimaeribacter arupi</name>
    <dbReference type="NCBI Taxonomy" id="2060066"/>
    <lineage>
        <taxon>Bacteria</taxon>
        <taxon>Pseudomonadati</taxon>
        <taxon>Pseudomonadota</taxon>
        <taxon>Gammaproteobacteria</taxon>
        <taxon>Enterobacterales</taxon>
        <taxon>Yersiniaceae</taxon>
        <taxon>Chimaeribacter</taxon>
    </lineage>
</organism>
<dbReference type="Gene3D" id="1.10.10.10">
    <property type="entry name" value="Winged helix-like DNA-binding domain superfamily/Winged helix DNA-binding domain"/>
    <property type="match status" value="1"/>
</dbReference>
<dbReference type="EMBL" id="PJZK01000008">
    <property type="protein sequence ID" value="PLR50227.1"/>
    <property type="molecule type" value="Genomic_DNA"/>
</dbReference>
<comment type="caution">
    <text evidence="5">The sequence shown here is derived from an EMBL/GenBank/DDBJ whole genome shotgun (WGS) entry which is preliminary data.</text>
</comment>
<evidence type="ECO:0000313" key="6">
    <source>
        <dbReference type="Proteomes" id="UP000234626"/>
    </source>
</evidence>
<dbReference type="InterPro" id="IPR000835">
    <property type="entry name" value="HTH_MarR-typ"/>
</dbReference>
<dbReference type="PROSITE" id="PS01117">
    <property type="entry name" value="HTH_MARR_1"/>
    <property type="match status" value="1"/>
</dbReference>
<evidence type="ECO:0000256" key="1">
    <source>
        <dbReference type="ARBA" id="ARBA00023015"/>
    </source>
</evidence>
<accession>A0A2N5ENI3</accession>
<dbReference type="Pfam" id="PF01047">
    <property type="entry name" value="MarR"/>
    <property type="match status" value="1"/>
</dbReference>
<dbReference type="GO" id="GO:0003677">
    <property type="term" value="F:DNA binding"/>
    <property type="evidence" value="ECO:0007669"/>
    <property type="project" value="UniProtKB-KW"/>
</dbReference>
<evidence type="ECO:0000313" key="5">
    <source>
        <dbReference type="EMBL" id="PLR50227.1"/>
    </source>
</evidence>
<keyword evidence="2" id="KW-0238">DNA-binding</keyword>
<dbReference type="RefSeq" id="WP_101828133.1">
    <property type="nucleotide sequence ID" value="NZ_CP119397.1"/>
</dbReference>
<dbReference type="PANTHER" id="PTHR42756">
    <property type="entry name" value="TRANSCRIPTIONAL REGULATOR, MARR"/>
    <property type="match status" value="1"/>
</dbReference>
<feature type="domain" description="HTH marR-type" evidence="4">
    <location>
        <begin position="1"/>
        <end position="136"/>
    </location>
</feature>
<proteinExistence type="predicted"/>
<dbReference type="InterPro" id="IPR036390">
    <property type="entry name" value="WH_DNA-bd_sf"/>
</dbReference>
<dbReference type="InterPro" id="IPR036388">
    <property type="entry name" value="WH-like_DNA-bd_sf"/>
</dbReference>
<evidence type="ECO:0000259" key="4">
    <source>
        <dbReference type="PROSITE" id="PS50995"/>
    </source>
</evidence>
<keyword evidence="6" id="KW-1185">Reference proteome</keyword>
<dbReference type="PRINTS" id="PR00598">
    <property type="entry name" value="HTHMARR"/>
</dbReference>
<dbReference type="InterPro" id="IPR023187">
    <property type="entry name" value="Tscrpt_reg_MarR-type_CS"/>
</dbReference>
<evidence type="ECO:0000256" key="2">
    <source>
        <dbReference type="ARBA" id="ARBA00023125"/>
    </source>
</evidence>